<protein>
    <submittedName>
        <fullName evidence="6">Fungal-specific transcription factor domain-containing protein</fullName>
    </submittedName>
</protein>
<dbReference type="PANTHER" id="PTHR47424:SF9">
    <property type="entry name" value="TAH-2"/>
    <property type="match status" value="1"/>
</dbReference>
<dbReference type="Pfam" id="PF04082">
    <property type="entry name" value="Fungal_trans"/>
    <property type="match status" value="1"/>
</dbReference>
<evidence type="ECO:0000313" key="6">
    <source>
        <dbReference type="EMBL" id="KAK9779175.1"/>
    </source>
</evidence>
<feature type="compositionally biased region" description="Basic and acidic residues" evidence="4">
    <location>
        <begin position="1"/>
        <end position="13"/>
    </location>
</feature>
<keyword evidence="2" id="KW-0804">Transcription</keyword>
<dbReference type="Proteomes" id="UP001465668">
    <property type="component" value="Unassembled WGS sequence"/>
</dbReference>
<accession>A0ABR2XZI2</accession>
<keyword evidence="1" id="KW-0805">Transcription regulation</keyword>
<dbReference type="SMART" id="SM00906">
    <property type="entry name" value="Fungal_trans"/>
    <property type="match status" value="1"/>
</dbReference>
<evidence type="ECO:0000256" key="3">
    <source>
        <dbReference type="ARBA" id="ARBA00023242"/>
    </source>
</evidence>
<organism evidence="6 7">
    <name type="scientific">Seiridium cardinale</name>
    <dbReference type="NCBI Taxonomy" id="138064"/>
    <lineage>
        <taxon>Eukaryota</taxon>
        <taxon>Fungi</taxon>
        <taxon>Dikarya</taxon>
        <taxon>Ascomycota</taxon>
        <taxon>Pezizomycotina</taxon>
        <taxon>Sordariomycetes</taxon>
        <taxon>Xylariomycetidae</taxon>
        <taxon>Amphisphaeriales</taxon>
        <taxon>Sporocadaceae</taxon>
        <taxon>Seiridium</taxon>
    </lineage>
</organism>
<name>A0ABR2XZI2_9PEZI</name>
<dbReference type="EMBL" id="JARVKM010000012">
    <property type="protein sequence ID" value="KAK9779175.1"/>
    <property type="molecule type" value="Genomic_DNA"/>
</dbReference>
<dbReference type="InterPro" id="IPR051127">
    <property type="entry name" value="Fungal_SecMet_Regulators"/>
</dbReference>
<dbReference type="InterPro" id="IPR007219">
    <property type="entry name" value="XnlR_reg_dom"/>
</dbReference>
<keyword evidence="7" id="KW-1185">Reference proteome</keyword>
<evidence type="ECO:0000313" key="7">
    <source>
        <dbReference type="Proteomes" id="UP001465668"/>
    </source>
</evidence>
<reference evidence="6 7" key="1">
    <citation type="submission" date="2024-02" db="EMBL/GenBank/DDBJ databases">
        <title>First draft genome assembly of two strains of Seiridium cardinale.</title>
        <authorList>
            <person name="Emiliani G."/>
            <person name="Scali E."/>
        </authorList>
    </citation>
    <scope>NUCLEOTIDE SEQUENCE [LARGE SCALE GENOMIC DNA]</scope>
    <source>
        <strain evidence="6 7">BM-138-000479</strain>
    </source>
</reference>
<gene>
    <name evidence="6" type="ORF">SCAR479_04042</name>
</gene>
<sequence>MNSAKADLHHPNEAKSNPIRPMTNGEIDSDSRSRMSATSGPADEAEAYSLQRMLQDSTGRLLYVGDSATLSYLQLIRMLVESIAGKSRFTMDPKRHMIMEARISLPPSNMPLGVLPDRRTADVLVDSYFINAAGLIEVFDKKLFLEQLSQCYHDPLTVDPAVLCQLNLVFAIGLVLSKPVPGSEEEAVIKKLRDSKDINRAEVFFRNAKGLADPVSGFEDADFWSVQALLLMALYMLHSPTVFAFAYGLLGMAVRSAFALGLHREEDSFIFNPTQCKVRRNLWRTLYILDRFLAASLGRPTAISDEDCSDHALDAPEKSFENEADQINSAALDAAVRTCRVIGQTLREVYSKRKISTSVAQDIAEKFENWNGLLHRALHWQRATVSPISPSHGIAVLHINLLHCHSITLLARPFFLYILKAGVTRKPSRLSQRMESFAQTCVEAAQHSLSIAQTAMDGNYLPQCNPFVIYFVFAAGLIILSNEFASLYHNPDADSAIASCIAILKYCAESDAQAQRVIYIVEAFHEANSHRPPSTRSISFPNRKVPVITPASSNPQHDPMAHFFAYTKHSPEQRLPILAPNLKNERSSISRTHIGPVQPLIPSVLQQPSPDATGTSPVDCQVAPSGVPGMDTMHGTEVGFDFDDLWPTWHPPTDAMPLGQHTEPTEAFNHYTLGPPPIALGNVLAANVNIPLYSPSDFR</sequence>
<feature type="region of interest" description="Disordered" evidence="4">
    <location>
        <begin position="1"/>
        <end position="44"/>
    </location>
</feature>
<dbReference type="PANTHER" id="PTHR47424">
    <property type="entry name" value="REGULATORY PROTEIN GAL4"/>
    <property type="match status" value="1"/>
</dbReference>
<feature type="domain" description="Xylanolytic transcriptional activator regulatory" evidence="5">
    <location>
        <begin position="246"/>
        <end position="320"/>
    </location>
</feature>
<dbReference type="CDD" id="cd12148">
    <property type="entry name" value="fungal_TF_MHR"/>
    <property type="match status" value="1"/>
</dbReference>
<evidence type="ECO:0000259" key="5">
    <source>
        <dbReference type="SMART" id="SM00906"/>
    </source>
</evidence>
<proteinExistence type="predicted"/>
<comment type="caution">
    <text evidence="6">The sequence shown here is derived from an EMBL/GenBank/DDBJ whole genome shotgun (WGS) entry which is preliminary data.</text>
</comment>
<evidence type="ECO:0000256" key="4">
    <source>
        <dbReference type="SAM" id="MobiDB-lite"/>
    </source>
</evidence>
<evidence type="ECO:0000256" key="1">
    <source>
        <dbReference type="ARBA" id="ARBA00023015"/>
    </source>
</evidence>
<keyword evidence="3" id="KW-0539">Nucleus</keyword>
<evidence type="ECO:0000256" key="2">
    <source>
        <dbReference type="ARBA" id="ARBA00023163"/>
    </source>
</evidence>